<reference evidence="2" key="1">
    <citation type="submission" date="2020-01" db="EMBL/GenBank/DDBJ databases">
        <authorList>
            <consortium name="DOE Joint Genome Institute"/>
            <person name="Haridas S."/>
            <person name="Albert R."/>
            <person name="Binder M."/>
            <person name="Bloem J."/>
            <person name="Labutti K."/>
            <person name="Salamov A."/>
            <person name="Andreopoulos B."/>
            <person name="Baker S.E."/>
            <person name="Barry K."/>
            <person name="Bills G."/>
            <person name="Bluhm B.H."/>
            <person name="Cannon C."/>
            <person name="Castanera R."/>
            <person name="Culley D.E."/>
            <person name="Daum C."/>
            <person name="Ezra D."/>
            <person name="Gonzalez J.B."/>
            <person name="Henrissat B."/>
            <person name="Kuo A."/>
            <person name="Liang C."/>
            <person name="Lipzen A."/>
            <person name="Lutzoni F."/>
            <person name="Magnuson J."/>
            <person name="Mondo S."/>
            <person name="Nolan M."/>
            <person name="Ohm R."/>
            <person name="Pangilinan J."/>
            <person name="Park H.-J."/>
            <person name="Ramirez L."/>
            <person name="Alfaro M."/>
            <person name="Sun H."/>
            <person name="Tritt A."/>
            <person name="Yoshinaga Y."/>
            <person name="Zwiers L.-H."/>
            <person name="Turgeon B.G."/>
            <person name="Goodwin S.B."/>
            <person name="Spatafora J.W."/>
            <person name="Crous P.W."/>
            <person name="Grigoriev I.V."/>
        </authorList>
    </citation>
    <scope>NUCLEOTIDE SEQUENCE</scope>
    <source>
        <strain evidence="2">P77</strain>
    </source>
</reference>
<dbReference type="EMBL" id="ML975299">
    <property type="protein sequence ID" value="KAF1834597.1"/>
    <property type="molecule type" value="Genomic_DNA"/>
</dbReference>
<protein>
    <submittedName>
        <fullName evidence="2">Uncharacterized protein</fullName>
    </submittedName>
</protein>
<dbReference type="AlphaFoldDB" id="A0A6A5KG51"/>
<keyword evidence="1" id="KW-0732">Signal</keyword>
<sequence length="119" mass="12458">MQPTLLLTTLLAALAAAAPTDLSTRQTRTLRVQLSRDATETAVQRNIPANGSRVSIRANFAGLGRPVQANRALIVGAGTGRCDIFSDAGATRRVARIVAGGRDVNFGNTNLDSGVIVCR</sequence>
<organism evidence="2 3">
    <name type="scientific">Decorospora gaudefroyi</name>
    <dbReference type="NCBI Taxonomy" id="184978"/>
    <lineage>
        <taxon>Eukaryota</taxon>
        <taxon>Fungi</taxon>
        <taxon>Dikarya</taxon>
        <taxon>Ascomycota</taxon>
        <taxon>Pezizomycotina</taxon>
        <taxon>Dothideomycetes</taxon>
        <taxon>Pleosporomycetidae</taxon>
        <taxon>Pleosporales</taxon>
        <taxon>Pleosporineae</taxon>
        <taxon>Pleosporaceae</taxon>
        <taxon>Decorospora</taxon>
    </lineage>
</organism>
<feature type="signal peptide" evidence="1">
    <location>
        <begin position="1"/>
        <end position="17"/>
    </location>
</feature>
<name>A0A6A5KG51_9PLEO</name>
<dbReference type="Proteomes" id="UP000800040">
    <property type="component" value="Unassembled WGS sequence"/>
</dbReference>
<evidence type="ECO:0000313" key="3">
    <source>
        <dbReference type="Proteomes" id="UP000800040"/>
    </source>
</evidence>
<feature type="chain" id="PRO_5025471275" evidence="1">
    <location>
        <begin position="18"/>
        <end position="119"/>
    </location>
</feature>
<accession>A0A6A5KG51</accession>
<keyword evidence="3" id="KW-1185">Reference proteome</keyword>
<proteinExistence type="predicted"/>
<dbReference type="OrthoDB" id="3686702at2759"/>
<evidence type="ECO:0000313" key="2">
    <source>
        <dbReference type="EMBL" id="KAF1834597.1"/>
    </source>
</evidence>
<evidence type="ECO:0000256" key="1">
    <source>
        <dbReference type="SAM" id="SignalP"/>
    </source>
</evidence>
<gene>
    <name evidence="2" type="ORF">BDW02DRAFT_549913</name>
</gene>